<dbReference type="EMBL" id="OU466863">
    <property type="protein sequence ID" value="CAH2079303.1"/>
    <property type="molecule type" value="Genomic_DNA"/>
</dbReference>
<keyword evidence="2" id="KW-1185">Reference proteome</keyword>
<dbReference type="Proteomes" id="UP000836841">
    <property type="component" value="Chromosome 7"/>
</dbReference>
<gene>
    <name evidence="1" type="ORF">TAV2_LOCUS25936</name>
</gene>
<evidence type="ECO:0008006" key="3">
    <source>
        <dbReference type="Google" id="ProtNLM"/>
    </source>
</evidence>
<proteinExistence type="predicted"/>
<evidence type="ECO:0000313" key="1">
    <source>
        <dbReference type="EMBL" id="CAH2079303.1"/>
    </source>
</evidence>
<dbReference type="AlphaFoldDB" id="A0AAU9T4U7"/>
<organism evidence="1 2">
    <name type="scientific">Thlaspi arvense</name>
    <name type="common">Field penny-cress</name>
    <dbReference type="NCBI Taxonomy" id="13288"/>
    <lineage>
        <taxon>Eukaryota</taxon>
        <taxon>Viridiplantae</taxon>
        <taxon>Streptophyta</taxon>
        <taxon>Embryophyta</taxon>
        <taxon>Tracheophyta</taxon>
        <taxon>Spermatophyta</taxon>
        <taxon>Magnoliopsida</taxon>
        <taxon>eudicotyledons</taxon>
        <taxon>Gunneridae</taxon>
        <taxon>Pentapetalae</taxon>
        <taxon>rosids</taxon>
        <taxon>malvids</taxon>
        <taxon>Brassicales</taxon>
        <taxon>Brassicaceae</taxon>
        <taxon>Thlaspideae</taxon>
        <taxon>Thlaspi</taxon>
    </lineage>
</organism>
<protein>
    <recommendedName>
        <fullName evidence="3">Reverse transcriptase zinc-binding domain-containing protein</fullName>
    </recommendedName>
</protein>
<name>A0AAU9T4U7_THLAR</name>
<accession>A0AAU9T4U7</accession>
<reference evidence="1 2" key="1">
    <citation type="submission" date="2022-03" db="EMBL/GenBank/DDBJ databases">
        <authorList>
            <person name="Nunn A."/>
            <person name="Chopra R."/>
            <person name="Nunn A."/>
            <person name="Contreras Garrido A."/>
        </authorList>
    </citation>
    <scope>NUCLEOTIDE SEQUENCE [LARGE SCALE GENOMIC DNA]</scope>
</reference>
<evidence type="ECO:0000313" key="2">
    <source>
        <dbReference type="Proteomes" id="UP000836841"/>
    </source>
</evidence>
<sequence length="298" mass="33242">MFLGIRWLNALGRVTWDGITKTVEFQTPTATIKWQGEAATRGSEATALNAISNGTDHLETWVLRLGSFPFHSLYRVITLITAPRKKKLPAPTTRLTRAQAKAKAEAGSPFGCLMNYLGPDAPASFVIPSSSLVSDVISPEGWSLPHAHSYKVLQVLSFITTIQPTPVTDSTQWCIGDKIYNSYISKDIWNTIREAKPQVPWFLIIWHKALVPKHALLSWLFQSCLYEILRERNNRYHNGLTPPTAVVPTSQKGISCSPNEGYDLEEFRQKAWGSFARLMVGPQLIVSSYPLLSSQSLT</sequence>